<organism evidence="1 2">
    <name type="scientific">Colwellia maritima</name>
    <dbReference type="NCBI Taxonomy" id="2912588"/>
    <lineage>
        <taxon>Bacteria</taxon>
        <taxon>Pseudomonadati</taxon>
        <taxon>Pseudomonadota</taxon>
        <taxon>Gammaproteobacteria</taxon>
        <taxon>Alteromonadales</taxon>
        <taxon>Colwelliaceae</taxon>
        <taxon>Colwellia</taxon>
    </lineage>
</organism>
<dbReference type="EMBL" id="JAKKSL010000002">
    <property type="protein sequence ID" value="MCI2284123.1"/>
    <property type="molecule type" value="Genomic_DNA"/>
</dbReference>
<evidence type="ECO:0000313" key="1">
    <source>
        <dbReference type="EMBL" id="MCI2284123.1"/>
    </source>
</evidence>
<dbReference type="RefSeq" id="WP_242286583.1">
    <property type="nucleotide sequence ID" value="NZ_JAKKSL010000002.1"/>
</dbReference>
<evidence type="ECO:0000313" key="2">
    <source>
        <dbReference type="Proteomes" id="UP001139646"/>
    </source>
</evidence>
<reference evidence="1" key="1">
    <citation type="submission" date="2022-01" db="EMBL/GenBank/DDBJ databases">
        <title>Colwellia maritima, isolated from seawater.</title>
        <authorList>
            <person name="Kristyanto S."/>
            <person name="Jung J."/>
            <person name="Jeon C.O."/>
        </authorList>
    </citation>
    <scope>NUCLEOTIDE SEQUENCE</scope>
    <source>
        <strain evidence="1">MSW7</strain>
    </source>
</reference>
<gene>
    <name evidence="1" type="ORF">L3081_12935</name>
</gene>
<keyword evidence="2" id="KW-1185">Reference proteome</keyword>
<dbReference type="Proteomes" id="UP001139646">
    <property type="component" value="Unassembled WGS sequence"/>
</dbReference>
<sequence>MTQMCNEICGQTGPSRALSNASNMLFHPNMVKILDGLEQTMDLFSCDSPEIMTLERGMLGIYSKMKSSHKQGTYIERGTLL</sequence>
<name>A0ABS9X1K9_9GAMM</name>
<comment type="caution">
    <text evidence="1">The sequence shown here is derived from an EMBL/GenBank/DDBJ whole genome shotgun (WGS) entry which is preliminary data.</text>
</comment>
<proteinExistence type="predicted"/>
<accession>A0ABS9X1K9</accession>
<protein>
    <submittedName>
        <fullName evidence="1">Uncharacterized protein</fullName>
    </submittedName>
</protein>